<gene>
    <name evidence="10" type="primary">yojI</name>
    <name evidence="10" type="ORF">NCTC10359_00955</name>
</gene>
<dbReference type="Gene3D" id="3.40.50.300">
    <property type="entry name" value="P-loop containing nucleotide triphosphate hydrolases"/>
    <property type="match status" value="1"/>
</dbReference>
<evidence type="ECO:0000256" key="3">
    <source>
        <dbReference type="ARBA" id="ARBA00022741"/>
    </source>
</evidence>
<feature type="transmembrane region" description="Helical" evidence="7">
    <location>
        <begin position="236"/>
        <end position="257"/>
    </location>
</feature>
<dbReference type="GO" id="GO:0005524">
    <property type="term" value="F:ATP binding"/>
    <property type="evidence" value="ECO:0007669"/>
    <property type="project" value="UniProtKB-KW"/>
</dbReference>
<sequence>MTTNPIALIFRHNPKLLALTLLLTLMSMLVNVSVLMFINTHLLSQQHLDWGSLVQFLGLIGILLVMTFTAQFFMTYLGHQFVYRLRTDLVGRILTTPFADLEKTGSSRLLASLSEDIQTLNIAFVRLPELVYGIILVGGAGVYLAYLSLPLFVVIGLWSVAVVWASVVLVNRVYHFLDKLRQIGDKLYQNYQTAIHGKKELDFNHERACDFFNTFDTHASDYRQTIIKADTYHLSAVNWSNIMMFAGVGLILVLAGIGDLADKSVATTFALTVLFIQTPLLKAVGAYPVYQTAKVALKKIHELHLATQTFDKHKTLRPRAWQTLTLHNVSYQYDNQSFALHDINLTLHQGEVVFLVGDNGSGKSTLAKLITGLYQPNLGFIKLDDTVITDDNRTQYQAQFAGIFGDFYLFDKILSSDEALIDTWLDLLQMKHKLIIDNHIITNTELSTGQKKRVALLLAITDDKPILLLDEWAADQDPHYRTVFYEQLIPIMKRMGKTLIVISHDDRFFGCADRVLQLRQGRLQALATPNQ</sequence>
<keyword evidence="5 7" id="KW-1133">Transmembrane helix</keyword>
<dbReference type="Pfam" id="PF00005">
    <property type="entry name" value="ABC_tran"/>
    <property type="match status" value="1"/>
</dbReference>
<dbReference type="GO" id="GO:0034040">
    <property type="term" value="F:ATPase-coupled lipid transmembrane transporter activity"/>
    <property type="evidence" value="ECO:0007669"/>
    <property type="project" value="TreeGrafter"/>
</dbReference>
<feature type="transmembrane region" description="Helical" evidence="7">
    <location>
        <begin position="130"/>
        <end position="149"/>
    </location>
</feature>
<keyword evidence="2 7" id="KW-0812">Transmembrane</keyword>
<comment type="subcellular location">
    <subcellularLocation>
        <location evidence="1">Cell membrane</location>
        <topology evidence="1">Multi-pass membrane protein</topology>
    </subcellularLocation>
</comment>
<feature type="transmembrane region" description="Helical" evidence="7">
    <location>
        <begin position="269"/>
        <end position="290"/>
    </location>
</feature>
<keyword evidence="6 7" id="KW-0472">Membrane</keyword>
<evidence type="ECO:0000259" key="9">
    <source>
        <dbReference type="PROSITE" id="PS50929"/>
    </source>
</evidence>
<dbReference type="InterPro" id="IPR011527">
    <property type="entry name" value="ABC1_TM_dom"/>
</dbReference>
<dbReference type="PANTHER" id="PTHR24221:SF654">
    <property type="entry name" value="ATP-BINDING CASSETTE SUB-FAMILY B MEMBER 6"/>
    <property type="match status" value="1"/>
</dbReference>
<dbReference type="InterPro" id="IPR036640">
    <property type="entry name" value="ABC1_TM_sf"/>
</dbReference>
<dbReference type="AlphaFoldDB" id="A0A378T685"/>
<dbReference type="PANTHER" id="PTHR24221">
    <property type="entry name" value="ATP-BINDING CASSETTE SUB-FAMILY B"/>
    <property type="match status" value="1"/>
</dbReference>
<evidence type="ECO:0000256" key="2">
    <source>
        <dbReference type="ARBA" id="ARBA00022692"/>
    </source>
</evidence>
<dbReference type="GO" id="GO:0005886">
    <property type="term" value="C:plasma membrane"/>
    <property type="evidence" value="ECO:0007669"/>
    <property type="project" value="UniProtKB-SubCell"/>
</dbReference>
<dbReference type="Gene3D" id="1.20.1560.10">
    <property type="entry name" value="ABC transporter type 1, transmembrane domain"/>
    <property type="match status" value="1"/>
</dbReference>
<dbReference type="GO" id="GO:0016887">
    <property type="term" value="F:ATP hydrolysis activity"/>
    <property type="evidence" value="ECO:0007669"/>
    <property type="project" value="InterPro"/>
</dbReference>
<dbReference type="SUPFAM" id="SSF90123">
    <property type="entry name" value="ABC transporter transmembrane region"/>
    <property type="match status" value="1"/>
</dbReference>
<accession>A0A378T685</accession>
<dbReference type="InterPro" id="IPR005898">
    <property type="entry name" value="Cyc_pep_transpt_SyrD/YojI"/>
</dbReference>
<evidence type="ECO:0000256" key="5">
    <source>
        <dbReference type="ARBA" id="ARBA00022989"/>
    </source>
</evidence>
<dbReference type="SUPFAM" id="SSF52540">
    <property type="entry name" value="P-loop containing nucleoside triphosphate hydrolases"/>
    <property type="match status" value="1"/>
</dbReference>
<dbReference type="InterPro" id="IPR039421">
    <property type="entry name" value="Type_1_exporter"/>
</dbReference>
<evidence type="ECO:0000259" key="8">
    <source>
        <dbReference type="PROSITE" id="PS50893"/>
    </source>
</evidence>
<dbReference type="Proteomes" id="UP000254437">
    <property type="component" value="Unassembled WGS sequence"/>
</dbReference>
<dbReference type="InterPro" id="IPR003593">
    <property type="entry name" value="AAA+_ATPase"/>
</dbReference>
<dbReference type="CDD" id="cd03228">
    <property type="entry name" value="ABCC_MRP_Like"/>
    <property type="match status" value="1"/>
</dbReference>
<organism evidence="10 11">
    <name type="scientific">Moraxella lacunata</name>
    <dbReference type="NCBI Taxonomy" id="477"/>
    <lineage>
        <taxon>Bacteria</taxon>
        <taxon>Pseudomonadati</taxon>
        <taxon>Pseudomonadota</taxon>
        <taxon>Gammaproteobacteria</taxon>
        <taxon>Moraxellales</taxon>
        <taxon>Moraxellaceae</taxon>
        <taxon>Moraxella</taxon>
    </lineage>
</organism>
<dbReference type="InterPro" id="IPR027417">
    <property type="entry name" value="P-loop_NTPase"/>
</dbReference>
<evidence type="ECO:0000256" key="7">
    <source>
        <dbReference type="SAM" id="Phobius"/>
    </source>
</evidence>
<dbReference type="InterPro" id="IPR003439">
    <property type="entry name" value="ABC_transporter-like_ATP-bd"/>
</dbReference>
<name>A0A378T685_MORLA</name>
<feature type="transmembrane region" description="Helical" evidence="7">
    <location>
        <begin position="16"/>
        <end position="38"/>
    </location>
</feature>
<evidence type="ECO:0000256" key="4">
    <source>
        <dbReference type="ARBA" id="ARBA00022840"/>
    </source>
</evidence>
<evidence type="ECO:0000313" key="10">
    <source>
        <dbReference type="EMBL" id="STZ56341.1"/>
    </source>
</evidence>
<protein>
    <submittedName>
        <fullName evidence="10">ABC transporter ATP-binding protein YojI</fullName>
    </submittedName>
</protein>
<evidence type="ECO:0000256" key="6">
    <source>
        <dbReference type="ARBA" id="ARBA00023136"/>
    </source>
</evidence>
<dbReference type="NCBIfam" id="NF007813">
    <property type="entry name" value="PRK10522.1"/>
    <property type="match status" value="1"/>
</dbReference>
<evidence type="ECO:0000313" key="11">
    <source>
        <dbReference type="Proteomes" id="UP000254437"/>
    </source>
</evidence>
<keyword evidence="4 10" id="KW-0067">ATP-binding</keyword>
<dbReference type="SMART" id="SM00382">
    <property type="entry name" value="AAA"/>
    <property type="match status" value="1"/>
</dbReference>
<keyword evidence="3" id="KW-0547">Nucleotide-binding</keyword>
<dbReference type="GO" id="GO:0015833">
    <property type="term" value="P:peptide transport"/>
    <property type="evidence" value="ECO:0007669"/>
    <property type="project" value="InterPro"/>
</dbReference>
<evidence type="ECO:0000256" key="1">
    <source>
        <dbReference type="ARBA" id="ARBA00004651"/>
    </source>
</evidence>
<dbReference type="PROSITE" id="PS50893">
    <property type="entry name" value="ABC_TRANSPORTER_2"/>
    <property type="match status" value="1"/>
</dbReference>
<feature type="domain" description="ABC transmembrane type-1" evidence="9">
    <location>
        <begin position="16"/>
        <end position="292"/>
    </location>
</feature>
<dbReference type="EMBL" id="UGQU01000001">
    <property type="protein sequence ID" value="STZ56341.1"/>
    <property type="molecule type" value="Genomic_DNA"/>
</dbReference>
<dbReference type="PROSITE" id="PS50929">
    <property type="entry name" value="ABC_TM1F"/>
    <property type="match status" value="1"/>
</dbReference>
<feature type="transmembrane region" description="Helical" evidence="7">
    <location>
        <begin position="50"/>
        <end position="77"/>
    </location>
</feature>
<dbReference type="RefSeq" id="WP_115005971.1">
    <property type="nucleotide sequence ID" value="NZ_UGQU01000001.1"/>
</dbReference>
<proteinExistence type="predicted"/>
<dbReference type="NCBIfam" id="TIGR01194">
    <property type="entry name" value="cyc_pep_trnsptr"/>
    <property type="match status" value="1"/>
</dbReference>
<feature type="transmembrane region" description="Helical" evidence="7">
    <location>
        <begin position="155"/>
        <end position="174"/>
    </location>
</feature>
<dbReference type="GO" id="GO:0140359">
    <property type="term" value="F:ABC-type transporter activity"/>
    <property type="evidence" value="ECO:0007669"/>
    <property type="project" value="InterPro"/>
</dbReference>
<dbReference type="GO" id="GO:1904680">
    <property type="term" value="F:peptide transmembrane transporter activity"/>
    <property type="evidence" value="ECO:0007669"/>
    <property type="project" value="InterPro"/>
</dbReference>
<reference evidence="10 11" key="1">
    <citation type="submission" date="2018-06" db="EMBL/GenBank/DDBJ databases">
        <authorList>
            <consortium name="Pathogen Informatics"/>
            <person name="Doyle S."/>
        </authorList>
    </citation>
    <scope>NUCLEOTIDE SEQUENCE [LARGE SCALE GENOMIC DNA]</scope>
    <source>
        <strain evidence="10 11">NCTC10359</strain>
    </source>
</reference>
<feature type="domain" description="ABC transporter" evidence="8">
    <location>
        <begin position="324"/>
        <end position="531"/>
    </location>
</feature>